<feature type="compositionally biased region" description="Polar residues" evidence="1">
    <location>
        <begin position="58"/>
        <end position="69"/>
    </location>
</feature>
<sequence length="782" mass="87579">MASMPELEKITEKGPNEEMKHERDISRASTSDKDETVESQRNSTEADRAEVAAPPDANSDTRVSTGTVQSQTAEIRTEVALALSFTRELAFEWLCHIIALAVTLYLVSLPFTDYYWVDEHEWNYTWYFAHLSQNDVLKALQFAAKAHETFIIMSLLAIVLHLVRRRLTAQEGLSVGHLVSGYQIENLSVLFRKRLWSPTFVKRLQDPGAVVVTIVLFVSVLLAKLVGPASAILVLPSLRWWYVANPFAGQPWISYNCTEDEMYPMDLSTKSIIDRWVDYGCSQSNSSFWCPGIGWEELNEWSGSNALRATPENLTMAESNGRYQRILASTSSYTWLTTETAATLHNGVTELYTQVWDDMQYGYANLSQAIERPRLEPSRTINGVVTQVQCTSIPRSQLSKNQSWVVSNFGPNWTIPVSKWDYTGSWPTSTVNLTWIEMNEASQKSIGVLVTLPQAFQNRSGVDIHNDTTLRQESVICPCAVVTRWAPVNMAWDANTTDIVPSNLTKAILPDLGYVWDDNELAQDYGASGPIRIGVEWAEMLNFDGRIVEAGNGQTVNVSSIEALFWRHMSPWSRAGDDIPIWTRFEYGSPSHVQADNETWDGDSVERLAARILSLAVSDGISRAADWADGEVIYRDSQPPPGVYSITIDISRYGWGYGMLSGVTIFAVCVLFTHAIMVLAYAGYAIFLAIRHKPVTYKMLTDVGELVVMSLGSQPTPKLSAGKELPWNTTISVREKGEDRLELVPGAGVGYLPKADKPYWRVNSGDFWQLPGSLRRRLFKKA</sequence>
<feature type="region of interest" description="Disordered" evidence="1">
    <location>
        <begin position="1"/>
        <end position="69"/>
    </location>
</feature>
<evidence type="ECO:0000256" key="2">
    <source>
        <dbReference type="SAM" id="Phobius"/>
    </source>
</evidence>
<feature type="transmembrane region" description="Helical" evidence="2">
    <location>
        <begin position="657"/>
        <end position="690"/>
    </location>
</feature>
<accession>A0ABR1W0C0</accession>
<keyword evidence="2" id="KW-0472">Membrane</keyword>
<gene>
    <name evidence="3" type="ORF">PG996_003114</name>
</gene>
<organism evidence="3 4">
    <name type="scientific">Apiospora saccharicola</name>
    <dbReference type="NCBI Taxonomy" id="335842"/>
    <lineage>
        <taxon>Eukaryota</taxon>
        <taxon>Fungi</taxon>
        <taxon>Dikarya</taxon>
        <taxon>Ascomycota</taxon>
        <taxon>Pezizomycotina</taxon>
        <taxon>Sordariomycetes</taxon>
        <taxon>Xylariomycetidae</taxon>
        <taxon>Amphisphaeriales</taxon>
        <taxon>Apiosporaceae</taxon>
        <taxon>Apiospora</taxon>
    </lineage>
</organism>
<evidence type="ECO:0000256" key="1">
    <source>
        <dbReference type="SAM" id="MobiDB-lite"/>
    </source>
</evidence>
<feature type="transmembrane region" description="Helical" evidence="2">
    <location>
        <begin position="93"/>
        <end position="117"/>
    </location>
</feature>
<feature type="compositionally biased region" description="Basic and acidic residues" evidence="1">
    <location>
        <begin position="1"/>
        <end position="50"/>
    </location>
</feature>
<feature type="transmembrane region" description="Helical" evidence="2">
    <location>
        <begin position="208"/>
        <end position="227"/>
    </location>
</feature>
<comment type="caution">
    <text evidence="3">The sequence shown here is derived from an EMBL/GenBank/DDBJ whole genome shotgun (WGS) entry which is preliminary data.</text>
</comment>
<reference evidence="3 4" key="1">
    <citation type="submission" date="2023-01" db="EMBL/GenBank/DDBJ databases">
        <title>Analysis of 21 Apiospora genomes using comparative genomics revels a genus with tremendous synthesis potential of carbohydrate active enzymes and secondary metabolites.</title>
        <authorList>
            <person name="Sorensen T."/>
        </authorList>
    </citation>
    <scope>NUCLEOTIDE SEQUENCE [LARGE SCALE GENOMIC DNA]</scope>
    <source>
        <strain evidence="3 4">CBS 83171</strain>
    </source>
</reference>
<keyword evidence="2" id="KW-0812">Transmembrane</keyword>
<evidence type="ECO:0000313" key="4">
    <source>
        <dbReference type="Proteomes" id="UP001446871"/>
    </source>
</evidence>
<dbReference type="EMBL" id="JAQQWM010000002">
    <property type="protein sequence ID" value="KAK8076944.1"/>
    <property type="molecule type" value="Genomic_DNA"/>
</dbReference>
<keyword evidence="4" id="KW-1185">Reference proteome</keyword>
<proteinExistence type="predicted"/>
<name>A0ABR1W0C0_9PEZI</name>
<protein>
    <submittedName>
        <fullName evidence="3">Uncharacterized protein</fullName>
    </submittedName>
</protein>
<feature type="transmembrane region" description="Helical" evidence="2">
    <location>
        <begin position="142"/>
        <end position="163"/>
    </location>
</feature>
<dbReference type="Proteomes" id="UP001446871">
    <property type="component" value="Unassembled WGS sequence"/>
</dbReference>
<keyword evidence="2" id="KW-1133">Transmembrane helix</keyword>
<evidence type="ECO:0000313" key="3">
    <source>
        <dbReference type="EMBL" id="KAK8076944.1"/>
    </source>
</evidence>